<dbReference type="Gene3D" id="3.40.50.150">
    <property type="entry name" value="Vaccinia Virus protein VP39"/>
    <property type="match status" value="1"/>
</dbReference>
<dbReference type="GO" id="GO:0008168">
    <property type="term" value="F:methyltransferase activity"/>
    <property type="evidence" value="ECO:0007669"/>
    <property type="project" value="UniProtKB-KW"/>
</dbReference>
<dbReference type="RefSeq" id="WP_013405421.1">
    <property type="nucleotide sequence ID" value="NC_014654.1"/>
</dbReference>
<organism evidence="4 5">
    <name type="scientific">Halanaerobium hydrogeniformans</name>
    <name type="common">Halanaerobium sp. (strain sapolanicus)</name>
    <dbReference type="NCBI Taxonomy" id="656519"/>
    <lineage>
        <taxon>Bacteria</taxon>
        <taxon>Bacillati</taxon>
        <taxon>Bacillota</taxon>
        <taxon>Clostridia</taxon>
        <taxon>Halanaerobiales</taxon>
        <taxon>Halanaerobiaceae</taxon>
        <taxon>Halanaerobium</taxon>
    </lineage>
</organism>
<dbReference type="OrthoDB" id="9811589at2"/>
<protein>
    <submittedName>
        <fullName evidence="4">Methyltransferase type 11</fullName>
    </submittedName>
</protein>
<dbReference type="EMBL" id="CP002304">
    <property type="protein sequence ID" value="ADQ14331.1"/>
    <property type="molecule type" value="Genomic_DNA"/>
</dbReference>
<evidence type="ECO:0000259" key="3">
    <source>
        <dbReference type="Pfam" id="PF13649"/>
    </source>
</evidence>
<dbReference type="PANTHER" id="PTHR43861">
    <property type="entry name" value="TRANS-ACONITATE 2-METHYLTRANSFERASE-RELATED"/>
    <property type="match status" value="1"/>
</dbReference>
<proteinExistence type="predicted"/>
<accession>E4RPW4</accession>
<name>E4RPW4_HALHG</name>
<dbReference type="SUPFAM" id="SSF53335">
    <property type="entry name" value="S-adenosyl-L-methionine-dependent methyltransferases"/>
    <property type="match status" value="1"/>
</dbReference>
<dbReference type="InterPro" id="IPR041698">
    <property type="entry name" value="Methyltransf_25"/>
</dbReference>
<evidence type="ECO:0000256" key="2">
    <source>
        <dbReference type="SAM" id="Coils"/>
    </source>
</evidence>
<reference evidence="4 5" key="2">
    <citation type="journal article" date="2011" name="J. Bacteriol.">
        <title>Complete Genome Sequence of the Haloalkaliphilic, Hydrogen Producing Halanaerobium hydrogenoformans.</title>
        <authorList>
            <person name="Brown S.D."/>
            <person name="Begemann M.B."/>
            <person name="Mormile M.R."/>
            <person name="Wall J.D."/>
            <person name="Han C.S."/>
            <person name="Goodwin L.A."/>
            <person name="Pitluck S."/>
            <person name="Land M.L."/>
            <person name="Hauser L.J."/>
            <person name="Elias D.A."/>
        </authorList>
    </citation>
    <scope>NUCLEOTIDE SEQUENCE [LARGE SCALE GENOMIC DNA]</scope>
    <source>
        <strain evidence="5">sapolanicus</strain>
    </source>
</reference>
<evidence type="ECO:0000313" key="5">
    <source>
        <dbReference type="Proteomes" id="UP000007434"/>
    </source>
</evidence>
<dbReference type="eggNOG" id="COG2226">
    <property type="taxonomic scope" value="Bacteria"/>
</dbReference>
<feature type="coiled-coil region" evidence="2">
    <location>
        <begin position="69"/>
        <end position="96"/>
    </location>
</feature>
<keyword evidence="4" id="KW-0489">Methyltransferase</keyword>
<dbReference type="InterPro" id="IPR029063">
    <property type="entry name" value="SAM-dependent_MTases_sf"/>
</dbReference>
<dbReference type="AlphaFoldDB" id="E4RPW4"/>
<dbReference type="CDD" id="cd02440">
    <property type="entry name" value="AdoMet_MTases"/>
    <property type="match status" value="1"/>
</dbReference>
<keyword evidence="5" id="KW-1185">Reference proteome</keyword>
<sequence>MENSYTNSFAKIYDDIMQEVPYQFWFKYLKDLLSYYNLEVESILELAAGTGNMTEELINLPKIKEIKALDLSSAMLERAENKLSQYELKNLKLEFVQADMTDFKFPGNFDLILSVFDSYNYLLTEKDLKESFSCAAEVLQKDGLFIFDMNSIKRINTIEEKKTMLEGENYSCLWEDIVNTKESVWQVKLQISPEDDKLPAFEEFHTEKGYEIKTIKKLLQQSGFKGVEVYRSFNFFKANDKVDRIYFVAALSEERLAEKKGFMTKLYFSIKNEFKYLLIGLKTIFKQTI</sequence>
<keyword evidence="2" id="KW-0175">Coiled coil</keyword>
<dbReference type="HOGENOM" id="CLU_069129_5_0_9"/>
<keyword evidence="1" id="KW-0808">Transferase</keyword>
<reference evidence="4 5" key="1">
    <citation type="submission" date="2010-11" db="EMBL/GenBank/DDBJ databases">
        <title>Complete sequence of Halanaerobium sp. sapolanicus.</title>
        <authorList>
            <consortium name="US DOE Joint Genome Institute"/>
            <person name="Lucas S."/>
            <person name="Copeland A."/>
            <person name="Lapidus A."/>
            <person name="Cheng J.-F."/>
            <person name="Bruce D."/>
            <person name="Goodwin L."/>
            <person name="Pitluck S."/>
            <person name="Davenport K."/>
            <person name="Detter J.C."/>
            <person name="Han C."/>
            <person name="Tapia R."/>
            <person name="Land M."/>
            <person name="Hauser L."/>
            <person name="Jeffries C."/>
            <person name="Kyrpides N."/>
            <person name="Ivanova N."/>
            <person name="Mikhailova N."/>
            <person name="Begemann M.B."/>
            <person name="Mormile M.R."/>
            <person name="Wall J.D."/>
            <person name="Elias D.A."/>
            <person name="Woyke T."/>
        </authorList>
    </citation>
    <scope>NUCLEOTIDE SEQUENCE [LARGE SCALE GENOMIC DNA]</scope>
    <source>
        <strain evidence="5">sapolanicus</strain>
    </source>
</reference>
<dbReference type="Proteomes" id="UP000007434">
    <property type="component" value="Chromosome"/>
</dbReference>
<dbReference type="STRING" id="656519.Halsa_0884"/>
<dbReference type="GO" id="GO:0032259">
    <property type="term" value="P:methylation"/>
    <property type="evidence" value="ECO:0007669"/>
    <property type="project" value="UniProtKB-KW"/>
</dbReference>
<dbReference type="Pfam" id="PF13649">
    <property type="entry name" value="Methyltransf_25"/>
    <property type="match status" value="1"/>
</dbReference>
<feature type="domain" description="Methyltransferase" evidence="3">
    <location>
        <begin position="43"/>
        <end position="143"/>
    </location>
</feature>
<dbReference type="KEGG" id="has:Halsa_0884"/>
<dbReference type="PANTHER" id="PTHR43861:SF3">
    <property type="entry name" value="PUTATIVE (AFU_ORTHOLOGUE AFUA_2G14390)-RELATED"/>
    <property type="match status" value="1"/>
</dbReference>
<dbReference type="Gene3D" id="2.20.25.110">
    <property type="entry name" value="S-adenosyl-L-methionine-dependent methyltransferases"/>
    <property type="match status" value="1"/>
</dbReference>
<evidence type="ECO:0000256" key="1">
    <source>
        <dbReference type="ARBA" id="ARBA00022679"/>
    </source>
</evidence>
<evidence type="ECO:0000313" key="4">
    <source>
        <dbReference type="EMBL" id="ADQ14331.1"/>
    </source>
</evidence>
<gene>
    <name evidence="4" type="ordered locus">Halsa_0884</name>
</gene>